<organism evidence="1 2">
    <name type="scientific">Staphylothermus hellenicus (strain DSM 12710 / JCM 10830 / BK20S6-10-b1 / P8)</name>
    <dbReference type="NCBI Taxonomy" id="591019"/>
    <lineage>
        <taxon>Archaea</taxon>
        <taxon>Thermoproteota</taxon>
        <taxon>Thermoprotei</taxon>
        <taxon>Desulfurococcales</taxon>
        <taxon>Desulfurococcaceae</taxon>
        <taxon>Staphylothermus</taxon>
    </lineage>
</organism>
<dbReference type="STRING" id="591019.Shell_0325"/>
<dbReference type="HOGENOM" id="CLU_1536727_0_0_2"/>
<evidence type="ECO:0000313" key="1">
    <source>
        <dbReference type="EMBL" id="ADI31457.1"/>
    </source>
</evidence>
<gene>
    <name evidence="1" type="ordered locus">Shell_0325</name>
</gene>
<dbReference type="RefSeq" id="WP_013142655.1">
    <property type="nucleotide sequence ID" value="NC_014205.1"/>
</dbReference>
<dbReference type="Proteomes" id="UP000002573">
    <property type="component" value="Chromosome"/>
</dbReference>
<accession>D7DBB0</accession>
<protein>
    <submittedName>
        <fullName evidence="1">Uncharacterized protein</fullName>
    </submittedName>
</protein>
<dbReference type="EMBL" id="CP002051">
    <property type="protein sequence ID" value="ADI31457.1"/>
    <property type="molecule type" value="Genomic_DNA"/>
</dbReference>
<dbReference type="eggNOG" id="arCOG07462">
    <property type="taxonomic scope" value="Archaea"/>
</dbReference>
<sequence length="174" mass="19818">MVKDTLLEARNVVRSAMELIDKRILSRSTELKIRIVSVASRIYEILSFIDAILGGTIDRIGEKDTGKIVSIGTYFYLAPYKDSFTLIRSKPYTITISYKKGEGKLYVKTKNFRAIITPTTMELTKLSLKINVDLRSAEDISKKLPEIKYLLRSLGRIVEYQLLPVAEKRLGLKL</sequence>
<proteinExistence type="predicted"/>
<name>D7DBB0_STAHD</name>
<dbReference type="AlphaFoldDB" id="D7DBB0"/>
<keyword evidence="2" id="KW-1185">Reference proteome</keyword>
<reference evidence="1 2" key="2">
    <citation type="journal article" date="2011" name="Stand. Genomic Sci.">
        <title>Complete genome sequence of Staphylothermus hellenicus P8.</title>
        <authorList>
            <person name="Anderson I."/>
            <person name="Wirth R."/>
            <person name="Lucas S."/>
            <person name="Copeland A."/>
            <person name="Lapidus A."/>
            <person name="Cheng J.F."/>
            <person name="Goodwin L."/>
            <person name="Pitluck S."/>
            <person name="Davenport K."/>
            <person name="Detter J.C."/>
            <person name="Han C."/>
            <person name="Tapia R."/>
            <person name="Land M."/>
            <person name="Hauser L."/>
            <person name="Pati A."/>
            <person name="Mikhailova N."/>
            <person name="Woyke T."/>
            <person name="Klenk H.P."/>
            <person name="Kyrpides N."/>
            <person name="Ivanova N."/>
        </authorList>
    </citation>
    <scope>NUCLEOTIDE SEQUENCE [LARGE SCALE GENOMIC DNA]</scope>
    <source>
        <strain evidence="2">DSM 12710 / JCM 10830 / BK20S6-10-b1 / P8</strain>
    </source>
</reference>
<dbReference type="KEGG" id="shc:Shell_0325"/>
<dbReference type="GeneID" id="9233614"/>
<reference evidence="2" key="1">
    <citation type="submission" date="2010-05" db="EMBL/GenBank/DDBJ databases">
        <title>Complete sequence of Staphylothermus hellenicus DSM 12710.</title>
        <authorList>
            <consortium name="US DOE Joint Genome Institute"/>
            <person name="Lucas S."/>
            <person name="Copeland A."/>
            <person name="Lapidus A."/>
            <person name="Cheng J.-F."/>
            <person name="Bruce D."/>
            <person name="Goodwin L."/>
            <person name="Pitluck S."/>
            <person name="Davenport K."/>
            <person name="Detter J.C."/>
            <person name="Han C."/>
            <person name="Tapia R."/>
            <person name="Larimer F."/>
            <person name="Land M."/>
            <person name="Hauser L."/>
            <person name="Kyrpides N."/>
            <person name="Mikhailova N."/>
            <person name="Anderson I.J."/>
            <person name="Woyke T."/>
        </authorList>
    </citation>
    <scope>NUCLEOTIDE SEQUENCE [LARGE SCALE GENOMIC DNA]</scope>
    <source>
        <strain evidence="2">DSM 12710 / JCM 10830 / BK20S6-10-b1 / P8</strain>
    </source>
</reference>
<evidence type="ECO:0000313" key="2">
    <source>
        <dbReference type="Proteomes" id="UP000002573"/>
    </source>
</evidence>
<dbReference type="OrthoDB" id="373918at2157"/>